<protein>
    <submittedName>
        <fullName evidence="3">YD repeat-containing protein</fullName>
    </submittedName>
</protein>
<evidence type="ECO:0000313" key="4">
    <source>
        <dbReference type="Proteomes" id="UP000199406"/>
    </source>
</evidence>
<dbReference type="Pfam" id="PF08310">
    <property type="entry name" value="LGFP"/>
    <property type="match status" value="5"/>
</dbReference>
<dbReference type="Pfam" id="PF07995">
    <property type="entry name" value="GSDH"/>
    <property type="match status" value="1"/>
</dbReference>
<organism evidence="3 4">
    <name type="scientific">Blastococcus aurantiacus</name>
    <dbReference type="NCBI Taxonomy" id="1550231"/>
    <lineage>
        <taxon>Bacteria</taxon>
        <taxon>Bacillati</taxon>
        <taxon>Actinomycetota</taxon>
        <taxon>Actinomycetes</taxon>
        <taxon>Geodermatophilales</taxon>
        <taxon>Geodermatophilaceae</taxon>
        <taxon>Blastococcus</taxon>
    </lineage>
</organism>
<dbReference type="Gene3D" id="2.60.40.10">
    <property type="entry name" value="Immunoglobulins"/>
    <property type="match status" value="1"/>
</dbReference>
<gene>
    <name evidence="3" type="ORF">SAMN05660662_1677</name>
</gene>
<evidence type="ECO:0000313" key="3">
    <source>
        <dbReference type="EMBL" id="SDF27635.1"/>
    </source>
</evidence>
<dbReference type="InterPro" id="IPR011042">
    <property type="entry name" value="6-blade_b-propeller_TolB-like"/>
</dbReference>
<dbReference type="SUPFAM" id="SSF50952">
    <property type="entry name" value="Soluble quinoprotein glucose dehydrogenase"/>
    <property type="match status" value="1"/>
</dbReference>
<dbReference type="SUPFAM" id="SSF49299">
    <property type="entry name" value="PKD domain"/>
    <property type="match status" value="1"/>
</dbReference>
<dbReference type="GO" id="GO:0005975">
    <property type="term" value="P:carbohydrate metabolic process"/>
    <property type="evidence" value="ECO:0007669"/>
    <property type="project" value="UniProtKB-ARBA"/>
</dbReference>
<feature type="chain" id="PRO_5011443647" evidence="1">
    <location>
        <begin position="24"/>
        <end position="921"/>
    </location>
</feature>
<proteinExistence type="predicted"/>
<dbReference type="Gene3D" id="2.120.10.30">
    <property type="entry name" value="TolB, C-terminal domain"/>
    <property type="match status" value="1"/>
</dbReference>
<keyword evidence="4" id="KW-1185">Reference proteome</keyword>
<keyword evidence="1" id="KW-0732">Signal</keyword>
<dbReference type="SMART" id="SM00089">
    <property type="entry name" value="PKD"/>
    <property type="match status" value="1"/>
</dbReference>
<dbReference type="Proteomes" id="UP000199406">
    <property type="component" value="Unassembled WGS sequence"/>
</dbReference>
<accession>A0A1G7JRX2</accession>
<evidence type="ECO:0000259" key="2">
    <source>
        <dbReference type="PROSITE" id="PS50093"/>
    </source>
</evidence>
<name>A0A1G7JRX2_9ACTN</name>
<dbReference type="PANTHER" id="PTHR19328">
    <property type="entry name" value="HEDGEHOG-INTERACTING PROTEIN"/>
    <property type="match status" value="1"/>
</dbReference>
<feature type="domain" description="PKD" evidence="2">
    <location>
        <begin position="392"/>
        <end position="473"/>
    </location>
</feature>
<dbReference type="CDD" id="cd00146">
    <property type="entry name" value="PKD"/>
    <property type="match status" value="1"/>
</dbReference>
<dbReference type="InterPro" id="IPR022409">
    <property type="entry name" value="PKD/Chitinase_dom"/>
</dbReference>
<dbReference type="OrthoDB" id="159306at2"/>
<dbReference type="AlphaFoldDB" id="A0A1G7JRX2"/>
<dbReference type="InterPro" id="IPR011041">
    <property type="entry name" value="Quinoprot_gluc/sorb_DH_b-prop"/>
</dbReference>
<dbReference type="InterPro" id="IPR000601">
    <property type="entry name" value="PKD_dom"/>
</dbReference>
<dbReference type="InterPro" id="IPR013783">
    <property type="entry name" value="Ig-like_fold"/>
</dbReference>
<feature type="signal peptide" evidence="1">
    <location>
        <begin position="1"/>
        <end position="23"/>
    </location>
</feature>
<dbReference type="PROSITE" id="PS50093">
    <property type="entry name" value="PKD"/>
    <property type="match status" value="1"/>
</dbReference>
<dbReference type="PANTHER" id="PTHR19328:SF13">
    <property type="entry name" value="HIPL1 PROTEIN"/>
    <property type="match status" value="1"/>
</dbReference>
<dbReference type="InterPro" id="IPR012938">
    <property type="entry name" value="Glc/Sorbosone_DH"/>
</dbReference>
<reference evidence="4" key="1">
    <citation type="submission" date="2016-10" db="EMBL/GenBank/DDBJ databases">
        <authorList>
            <person name="Varghese N."/>
            <person name="Submissions S."/>
        </authorList>
    </citation>
    <scope>NUCLEOTIDE SEQUENCE [LARGE SCALE GENOMIC DNA]</scope>
    <source>
        <strain evidence="4">DSM 44268</strain>
    </source>
</reference>
<dbReference type="Pfam" id="PF18911">
    <property type="entry name" value="PKD_4"/>
    <property type="match status" value="1"/>
</dbReference>
<dbReference type="InterPro" id="IPR013207">
    <property type="entry name" value="LGFP"/>
</dbReference>
<evidence type="ECO:0000256" key="1">
    <source>
        <dbReference type="SAM" id="SignalP"/>
    </source>
</evidence>
<dbReference type="InterPro" id="IPR035986">
    <property type="entry name" value="PKD_dom_sf"/>
</dbReference>
<sequence>MRLVVVAAMVAAGLVVAQGTAQAAPSLPPGFAVRDMPSGQDSLLTDFAYAPDGSYFTTGKNGRVAWVSANGATVRTLANLPTVTVQDLGLNGIAVAHDYATSKVIYLARTLMVNNQWTMRLSAATVLGTTPTSLAPERVIFDLAAGSDVHTITGIVAAPDGTLWVSVGDSADFRFVDPLALRALDVNTGYGKLLHLRPDGRGVVGNPYYDAAAPSSWRSRVYASGFRSPFRFSLDPGTGAPIVGDVGWNVWEEINLVRPGASYGWPCFEGNGPTPGYRDLAGCAGKTNTAPLHTYVHGPLGTSVTGGIVYTGASYPEQYRGAYFFGDYASQRVYTLRYDAQGRLVRQPEAAGFGVQNGLPVKFAAAENGDIVYADIGGSRLKRLVYAAGNRPPTAEAVITNDPASARSFTFDASRSVDLDGHTMTYAWDFGDGTRGTGVRVSHAYGGTGTQPLTARLTVTDSQGATGTTTLTVVPGNRVPTLTLTAPPSSERYVVGERVRLSASAVDVEDGPLPVTWSVVLVHCSGGYCHDHPGQSFTGGAYDVPFEDHGDDTRLQITASATDSFGVRAEQIFLALPQLRTLTIASTTPSPVTVNGVPRATAQVTAGARVSLSAPAIAGDGVARFSRWSDGQPRERQLVMPDADLTLRAEYVTPIDLRYSSDAAVRAVLGAPVAPERGDTSLRARDYATGRMYWTPVHGAKEVHGAILRAFDATGAEGVWGAPRTDEMRTPDGRGRLNAFTRNDAHFYWTAQTGAHEVHGEIFKVWRSLGYERSPHGYPRTDELPTPNGRGRFNSFENGGIYWAPGPGAHNVLGAIYAKWGDHRWEAGFLGFPRTNELPTPDRIGRFNHFEGGSVYWSPRTGAHEVHGLIRDRWAALGWETSYLGYPTSDEFGIAGGRRVNFERGYITFTTATGRVVDRRY</sequence>
<dbReference type="STRING" id="1550231.SAMN05660662_1677"/>
<dbReference type="EMBL" id="FNBT01000002">
    <property type="protein sequence ID" value="SDF27635.1"/>
    <property type="molecule type" value="Genomic_DNA"/>
</dbReference>